<dbReference type="Proteomes" id="UP000515156">
    <property type="component" value="Chromosome 3"/>
</dbReference>
<evidence type="ECO:0000313" key="8">
    <source>
        <dbReference type="Proteomes" id="UP000515156"/>
    </source>
</evidence>
<dbReference type="RefSeq" id="XP_030054289.1">
    <property type="nucleotide sequence ID" value="XM_030198429.1"/>
</dbReference>
<gene>
    <name evidence="9" type="primary">TAGAP</name>
</gene>
<dbReference type="CDD" id="cd04402">
    <property type="entry name" value="RhoGAP_ARHGAP20"/>
    <property type="match status" value="1"/>
</dbReference>
<dbReference type="InterPro" id="IPR000198">
    <property type="entry name" value="RhoGAP_dom"/>
</dbReference>
<evidence type="ECO:0000259" key="7">
    <source>
        <dbReference type="PROSITE" id="PS50238"/>
    </source>
</evidence>
<dbReference type="PROSITE" id="PS50238">
    <property type="entry name" value="RHOGAP"/>
    <property type="match status" value="1"/>
</dbReference>
<dbReference type="GO" id="GO:0005096">
    <property type="term" value="F:GTPase activator activity"/>
    <property type="evidence" value="ECO:0007669"/>
    <property type="project" value="UniProtKB-KW"/>
</dbReference>
<evidence type="ECO:0000256" key="5">
    <source>
        <dbReference type="ARBA" id="ARBA00077368"/>
    </source>
</evidence>
<evidence type="ECO:0000313" key="9">
    <source>
        <dbReference type="RefSeq" id="XP_030054289.1"/>
    </source>
</evidence>
<dbReference type="Pfam" id="PF00620">
    <property type="entry name" value="RhoGAP"/>
    <property type="match status" value="1"/>
</dbReference>
<dbReference type="PANTHER" id="PTHR23179:SF26">
    <property type="entry name" value="T-CELL ACTIVATION RHO GTPASE-ACTIVATING PROTEIN"/>
    <property type="match status" value="1"/>
</dbReference>
<feature type="compositionally biased region" description="Polar residues" evidence="6">
    <location>
        <begin position="512"/>
        <end position="523"/>
    </location>
</feature>
<dbReference type="GeneID" id="115466866"/>
<name>A0A6P7XUY5_9AMPH</name>
<dbReference type="KEGG" id="muo:115466866"/>
<feature type="region of interest" description="Disordered" evidence="6">
    <location>
        <begin position="348"/>
        <end position="372"/>
    </location>
</feature>
<sequence>MKISPVEAIAALDKVIRFMEEQGIEPLEIMHLREIEETREVTNIPATEAPMKVITTCNAPKAQNAVSMEALIQCQLEDGTRKSHLLVSSCLEDVSRHLIDKKRKNVLSWPFALRRSSSDPLEAKPTLFKQPLAIICGEDTLPKPILDVLTLLCLKGTTTEGIFRKPANQKALKELKDDLNLGKAVDLQSKSVHLLAAILKEFLREIPHKLLSCDLCHEWMAALEKMNIHDRIEDMKQVADKLPGPNLLLLRYLVCVLHHISKNSDVNKMDSSNLAVCIGPNLLTLDQDTSLSLEAQKELSDKVNALVAFFIENCFELFGEDVSALLSGTSEDSFEQLDSAELSSVQHSGSAYVSTDPEAKSSSISFPDWQLQPEMPWGCDKCGSEKTRGHFDKDSDPSNPSRTNKCKVKINRRCSEPNFFPQPSQVSLRKEVKSKKLTRSHDDISVWQKSIPFENQEPAKRLSGDYFPTCLYKKKKPLSLMVNTKLQPQLSSESLGKTSSSCSLDSNSDSSVFTNSPRISPSSPKKMVFPRHQSFCIRKAKDANEAHPIKELKKHSMSFSFVSKKVLTKTQSWEPERSNSFRRERSKKELRKESQLVCKTVQEKSTNEPQPTMPRKVLSRIMSADEVFRLVDQKNPGKPPSYEEAIHRNLPAQTPSYQNMTVQRMRDTLTHEDRFLPHSQATNHTYRTDVSSTQNSFPLDVESPTNGTVQTNLQVHGRPTVYRTRTMSESLQKYKHEYLSRRCSQPLFNVCDQIQYTKESYV</sequence>
<evidence type="ECO:0000256" key="2">
    <source>
        <dbReference type="ARBA" id="ARBA00022553"/>
    </source>
</evidence>
<accession>A0A6P7XUY5</accession>
<evidence type="ECO:0000256" key="4">
    <source>
        <dbReference type="ARBA" id="ARBA00074142"/>
    </source>
</evidence>
<dbReference type="GO" id="GO:0005085">
    <property type="term" value="F:guanyl-nucleotide exchange factor activity"/>
    <property type="evidence" value="ECO:0007669"/>
    <property type="project" value="UniProtKB-KW"/>
</dbReference>
<keyword evidence="3" id="KW-0344">Guanine-nucleotide releasing factor</keyword>
<dbReference type="CTD" id="117289"/>
<dbReference type="InParanoid" id="A0A6P7XUY5"/>
<feature type="compositionally biased region" description="Low complexity" evidence="6">
    <location>
        <begin position="490"/>
        <end position="511"/>
    </location>
</feature>
<dbReference type="GO" id="GO:0035023">
    <property type="term" value="P:regulation of Rho protein signal transduction"/>
    <property type="evidence" value="ECO:0007669"/>
    <property type="project" value="InterPro"/>
</dbReference>
<keyword evidence="2" id="KW-0597">Phosphoprotein</keyword>
<dbReference type="SUPFAM" id="SSF48350">
    <property type="entry name" value="GTPase activation domain, GAP"/>
    <property type="match status" value="1"/>
</dbReference>
<dbReference type="Gene3D" id="1.10.555.10">
    <property type="entry name" value="Rho GTPase activation protein"/>
    <property type="match status" value="1"/>
</dbReference>
<dbReference type="OrthoDB" id="27389at2759"/>
<feature type="domain" description="Rho-GAP" evidence="7">
    <location>
        <begin position="130"/>
        <end position="318"/>
    </location>
</feature>
<evidence type="ECO:0000256" key="1">
    <source>
        <dbReference type="ARBA" id="ARBA00022468"/>
    </source>
</evidence>
<proteinExistence type="predicted"/>
<dbReference type="FunCoup" id="A0A6P7XUY5">
    <property type="interactions" value="576"/>
</dbReference>
<evidence type="ECO:0000256" key="3">
    <source>
        <dbReference type="ARBA" id="ARBA00022658"/>
    </source>
</evidence>
<feature type="region of interest" description="Disordered" evidence="6">
    <location>
        <begin position="489"/>
        <end position="527"/>
    </location>
</feature>
<organism evidence="8 9">
    <name type="scientific">Microcaecilia unicolor</name>
    <dbReference type="NCBI Taxonomy" id="1415580"/>
    <lineage>
        <taxon>Eukaryota</taxon>
        <taxon>Metazoa</taxon>
        <taxon>Chordata</taxon>
        <taxon>Craniata</taxon>
        <taxon>Vertebrata</taxon>
        <taxon>Euteleostomi</taxon>
        <taxon>Amphibia</taxon>
        <taxon>Gymnophiona</taxon>
        <taxon>Siphonopidae</taxon>
        <taxon>Microcaecilia</taxon>
    </lineage>
</organism>
<feature type="region of interest" description="Disordered" evidence="6">
    <location>
        <begin position="572"/>
        <end position="595"/>
    </location>
</feature>
<dbReference type="SMART" id="SM00324">
    <property type="entry name" value="RhoGAP"/>
    <property type="match status" value="1"/>
</dbReference>
<dbReference type="InterPro" id="IPR008936">
    <property type="entry name" value="Rho_GTPase_activation_prot"/>
</dbReference>
<keyword evidence="8" id="KW-1185">Reference proteome</keyword>
<dbReference type="PANTHER" id="PTHR23179">
    <property type="entry name" value="T-CELL ACTIVATION RHO GTPASE ACTIVATING PROTEIN-RELATED"/>
    <property type="match status" value="1"/>
</dbReference>
<dbReference type="InterPro" id="IPR047886">
    <property type="entry name" value="ARHGAP20-like_RhoGAP"/>
</dbReference>
<feature type="compositionally biased region" description="Basic and acidic residues" evidence="6">
    <location>
        <begin position="574"/>
        <end position="594"/>
    </location>
</feature>
<keyword evidence="1" id="KW-0343">GTPase activation</keyword>
<evidence type="ECO:0000256" key="6">
    <source>
        <dbReference type="SAM" id="MobiDB-lite"/>
    </source>
</evidence>
<dbReference type="AlphaFoldDB" id="A0A6P7XUY5"/>
<dbReference type="FunFam" id="1.10.555.10:FF:000036">
    <property type="entry name" value="T-cell activation Rho GTPase-activating protein"/>
    <property type="match status" value="1"/>
</dbReference>
<dbReference type="GO" id="GO:0007165">
    <property type="term" value="P:signal transduction"/>
    <property type="evidence" value="ECO:0007669"/>
    <property type="project" value="InterPro"/>
</dbReference>
<protein>
    <recommendedName>
        <fullName evidence="4">T-cell activation Rho GTPase-activating protein</fullName>
    </recommendedName>
    <alternativeName>
        <fullName evidence="5">T-cell activation GTPase-activating protein</fullName>
    </alternativeName>
</protein>
<reference evidence="9" key="1">
    <citation type="submission" date="2025-08" db="UniProtKB">
        <authorList>
            <consortium name="RefSeq"/>
        </authorList>
    </citation>
    <scope>IDENTIFICATION</scope>
</reference>